<evidence type="ECO:0000313" key="2">
    <source>
        <dbReference type="Proteomes" id="UP000238220"/>
    </source>
</evidence>
<dbReference type="AlphaFoldDB" id="A0A2S5TBW3"/>
<sequence>MSGSGAGRERRRTGWVNLLRRGLYGLLLWISQPLNAMAAGDHPAAAAEPKARRATIDIQLQPAESPGEMPGWRVGYSTADPRIAPALSPLAERLRRQRWSFDRSLPNLRAGVGLDIDLPEAGNLHLNLLPPRSQAPNAAQGLRWQLSADDSGDTARIWSLGGTLDRVSSGDKPGETGEQRLTVTPQLVLDVDALAGMKGDARMMIQRAQWRDSQSGEDLGQVWQVNLRWRF</sequence>
<dbReference type="RefSeq" id="WP_104231748.1">
    <property type="nucleotide sequence ID" value="NZ_PSNW01000012.1"/>
</dbReference>
<proteinExistence type="predicted"/>
<protein>
    <submittedName>
        <fullName evidence="1">Uncharacterized protein</fullName>
    </submittedName>
</protein>
<reference evidence="1 2" key="1">
    <citation type="submission" date="2018-02" db="EMBL/GenBank/DDBJ databases">
        <title>Genome sequencing of Solimonas sp. HR-BB.</title>
        <authorList>
            <person name="Lee Y."/>
            <person name="Jeon C.O."/>
        </authorList>
    </citation>
    <scope>NUCLEOTIDE SEQUENCE [LARGE SCALE GENOMIC DNA]</scope>
    <source>
        <strain evidence="1 2">HR-BB</strain>
    </source>
</reference>
<gene>
    <name evidence="1" type="ORF">C3942_17965</name>
</gene>
<evidence type="ECO:0000313" key="1">
    <source>
        <dbReference type="EMBL" id="PPE72432.1"/>
    </source>
</evidence>
<name>A0A2S5TBW3_9GAMM</name>
<dbReference type="Proteomes" id="UP000238220">
    <property type="component" value="Unassembled WGS sequence"/>
</dbReference>
<comment type="caution">
    <text evidence="1">The sequence shown here is derived from an EMBL/GenBank/DDBJ whole genome shotgun (WGS) entry which is preliminary data.</text>
</comment>
<keyword evidence="2" id="KW-1185">Reference proteome</keyword>
<accession>A0A2S5TBW3</accession>
<organism evidence="1 2">
    <name type="scientific">Solimonas fluminis</name>
    <dbReference type="NCBI Taxonomy" id="2086571"/>
    <lineage>
        <taxon>Bacteria</taxon>
        <taxon>Pseudomonadati</taxon>
        <taxon>Pseudomonadota</taxon>
        <taxon>Gammaproteobacteria</taxon>
        <taxon>Nevskiales</taxon>
        <taxon>Nevskiaceae</taxon>
        <taxon>Solimonas</taxon>
    </lineage>
</organism>
<dbReference type="EMBL" id="PSNW01000012">
    <property type="protein sequence ID" value="PPE72432.1"/>
    <property type="molecule type" value="Genomic_DNA"/>
</dbReference>
<dbReference type="OrthoDB" id="9816539at2"/>